<feature type="region of interest" description="Disordered" evidence="1">
    <location>
        <begin position="399"/>
        <end position="458"/>
    </location>
</feature>
<evidence type="ECO:0000313" key="2">
    <source>
        <dbReference type="EMBL" id="GEZ17761.1"/>
    </source>
</evidence>
<accession>A0A699I7U5</accession>
<comment type="caution">
    <text evidence="2">The sequence shown here is derived from an EMBL/GenBank/DDBJ whole genome shotgun (WGS) entry which is preliminary data.</text>
</comment>
<name>A0A699I7U5_TANCI</name>
<organism evidence="2">
    <name type="scientific">Tanacetum cinerariifolium</name>
    <name type="common">Dalmatian daisy</name>
    <name type="synonym">Chrysanthemum cinerariifolium</name>
    <dbReference type="NCBI Taxonomy" id="118510"/>
    <lineage>
        <taxon>Eukaryota</taxon>
        <taxon>Viridiplantae</taxon>
        <taxon>Streptophyta</taxon>
        <taxon>Embryophyta</taxon>
        <taxon>Tracheophyta</taxon>
        <taxon>Spermatophyta</taxon>
        <taxon>Magnoliopsida</taxon>
        <taxon>eudicotyledons</taxon>
        <taxon>Gunneridae</taxon>
        <taxon>Pentapetalae</taxon>
        <taxon>asterids</taxon>
        <taxon>campanulids</taxon>
        <taxon>Asterales</taxon>
        <taxon>Asteraceae</taxon>
        <taxon>Asteroideae</taxon>
        <taxon>Anthemideae</taxon>
        <taxon>Anthemidinae</taxon>
        <taxon>Tanacetum</taxon>
    </lineage>
</organism>
<feature type="compositionally biased region" description="Polar residues" evidence="1">
    <location>
        <begin position="424"/>
        <end position="435"/>
    </location>
</feature>
<feature type="compositionally biased region" description="Polar residues" evidence="1">
    <location>
        <begin position="399"/>
        <end position="417"/>
    </location>
</feature>
<sequence length="582" mass="65737">MRTPRATLYEHNETPGGSIYWEPHVEGIPIPVEGAYYDIINEALDMYTKYTEMSGFEIKKGGLTLTKPGAVQHKYNYCNKEGVPKGFSLSNKVRDIIENGNWKWPAEWAARFPEVVSISVPVLIDDRDDELSVVLALHSPSLYQFVWLKVRLLSCMDGIPPRLADILAFTIPISKGRSFQSIIARLVLAASVYFLWRERNLRLFQKKTMTVDQLVRIICDTIRLKLITFRFKKMSTGSRLLLDQWRVPSYCIVHDRSAGFIEVKTASTPMETQKHMLKDKDGKEVDVHMYRLMIGSLMYLTSSRHDIMFVVCSYARYQIHARVDGKEIVITESSVRRDLQLENEEGIDCLPNSTIFKQLALMRKPKRKGTQGPQPSGPTESVTDKDVHKELGDRLVSAATTTSNLEAEQDSGNINKTQSKETPNKSSSQGTNSCGSPRVESSSDEESSGEDVSKQVRRIDVIDADDEITLVNDADNEMFDVDDLDGDEVFVVEQEVVSTAATTTTITTEEITLAQALKALKTSKPKVKGILFHEPEPVKPKKKDQIRLDEEATLKLQAKFDEEERLARKRAKKEQEANIALI</sequence>
<protein>
    <submittedName>
        <fullName evidence="2">FAR1 DNA binding domain-containing protein</fullName>
    </submittedName>
</protein>
<dbReference type="AlphaFoldDB" id="A0A699I7U5"/>
<evidence type="ECO:0000256" key="1">
    <source>
        <dbReference type="SAM" id="MobiDB-lite"/>
    </source>
</evidence>
<gene>
    <name evidence="2" type="ORF">Tci_489734</name>
</gene>
<reference evidence="2" key="1">
    <citation type="journal article" date="2019" name="Sci. Rep.">
        <title>Draft genome of Tanacetum cinerariifolium, the natural source of mosquito coil.</title>
        <authorList>
            <person name="Yamashiro T."/>
            <person name="Shiraishi A."/>
            <person name="Satake H."/>
            <person name="Nakayama K."/>
        </authorList>
    </citation>
    <scope>NUCLEOTIDE SEQUENCE</scope>
</reference>
<feature type="region of interest" description="Disordered" evidence="1">
    <location>
        <begin position="364"/>
        <end position="386"/>
    </location>
</feature>
<proteinExistence type="predicted"/>
<feature type="compositionally biased region" description="Polar residues" evidence="1">
    <location>
        <begin position="371"/>
        <end position="381"/>
    </location>
</feature>
<dbReference type="EMBL" id="BKCJ010249109">
    <property type="protein sequence ID" value="GEZ17761.1"/>
    <property type="molecule type" value="Genomic_DNA"/>
</dbReference>